<dbReference type="SUPFAM" id="SSF63825">
    <property type="entry name" value="YWTD domain"/>
    <property type="match status" value="1"/>
</dbReference>
<protein>
    <recommendedName>
        <fullName evidence="8">Cutinase</fullName>
    </recommendedName>
</protein>
<feature type="region of interest" description="Disordered" evidence="5">
    <location>
        <begin position="418"/>
        <end position="437"/>
    </location>
</feature>
<feature type="compositionally biased region" description="Low complexity" evidence="5">
    <location>
        <begin position="418"/>
        <end position="433"/>
    </location>
</feature>
<accession>A0ABQ4DPF3</accession>
<dbReference type="InterPro" id="IPR000675">
    <property type="entry name" value="Cutinase/axe"/>
</dbReference>
<keyword evidence="2" id="KW-0719">Serine esterase</keyword>
<dbReference type="Proteomes" id="UP000614741">
    <property type="component" value="Unassembled WGS sequence"/>
</dbReference>
<organism evidence="6 7">
    <name type="scientific">Cellulomonas phragmiteti</name>
    <dbReference type="NCBI Taxonomy" id="478780"/>
    <lineage>
        <taxon>Bacteria</taxon>
        <taxon>Bacillati</taxon>
        <taxon>Actinomycetota</taxon>
        <taxon>Actinomycetes</taxon>
        <taxon>Micrococcales</taxon>
        <taxon>Cellulomonadaceae</taxon>
        <taxon>Cellulomonas</taxon>
    </lineage>
</organism>
<evidence type="ECO:0000256" key="1">
    <source>
        <dbReference type="ARBA" id="ARBA00007534"/>
    </source>
</evidence>
<evidence type="ECO:0008006" key="8">
    <source>
        <dbReference type="Google" id="ProtNLM"/>
    </source>
</evidence>
<sequence>MTERRFVPDRPPSSTETGMPVPSRLVGRLTSVLVVSLVAALLAVPGAVSPAAAAASWPAPVHHGVTSLQGCADVLVVGVRGSGQTSEDSGGFGAEVAHVRDRLQEAVGDRRSVRQVQVDYQSLPVHAALFLDVSPAHVSNMYLDSIGSGYEALNTVIDDSQARCPDESIVLVGYSQGALVVHRSAAVHASDPDKFAGIVLVADPARNTEAGVAALGTAAPGTGLTGWAGDLSSLPLRDLQPITTSVCDAYDVVCDTSNLFATPEAAVSPLGAATAGVAVHTSYTGTAALQEAAARVAQRLLGYAVPTDTTRDVPIGSPFTVQLTTKPMADGAAVSWRFDPLSTPASLTLTAQGVLSGEIGRQGTVSVQVQVKGASGTWRRVTIGLRAGAGQYCPAAGDLLRLTATPRTDDEIWGRKAALAPTPTPTPTATADGPAPPLSAAFGVTELVATSDAGVLENVLVSREGSSRRDPDPQLAGQRLVSAEGQVVRLGRYSGQLLVYRTGSPDPVRDLVLSPTWGSQAEPRWLRGDLLTGPAGYSLDEIVWEDLAGSRSGRAAVDGTFLTGSDTGWYESYRWPSTFGCVTDGSLVVRSVDVTGAEVVRTNVAVAPASVPRGAEPLLAESGPDGRSLGLLVGVYRDGIPTDVTVLGWQAGQPHLRVLGAVPDDEITDGGSPGEWQYPDPGGSYSATRSKLAVSGAVVSLHLVQWWKDPGASGAGRAGDGSVSGAVYRFAPDAPTRRWDAQVNSPLLTLPGGTIFSGPTHRTLTIGRADGSATASQLSRHDTRGQLTASSDGHVVYMPPAGNGPLTSPWIGTDELLRGYVYRYDDPAAYTPVPVVATPLLGNVGTVYALSVSGDAVTWTSDSVTGGAQWTQGYTRDGHALTLAAERSRTADISSRSESIHNAPWQEGGLDVHVTPDAHGYSDLTVFDGTTELWSTTVSDGAGNYRIHDGRVDLTTDCRSYDLRTGALVFETEVWHYGRPVFTDRDAGCSLASQGSLAVWVDDDDGELWALDTATTRPAVLVGAVPGLDSGPAPGHVRHLSVEDGRLLIWVVEYPDTSTWEPAHTFYVADLRDLARPGALVLHDGVADAVDAGTDDHWGLIQLSRSGTAFAVSLVSNWEYRAGERVDYGGYRTASVQVFSLDADAPFATVSPADEPYYLYGPAISLHGDLLAWSDGSGGVVLSRLAVPDASAPADFAAAPAPTIAGSAAVGGTLRATLGAWSPQPTAVTYQWFAAGVAVDGATTSTFVPGAAHLGTRITVSVTGTRAGHATVVRTSEPTTAVVPGTLTSATPRILGVARVGKTLTAVPGAWTSGVTLTYQWYVSGVAVSGATATTFVPGAAHRGATVTVRVTGSKAGYTSVSTLSVPTAPVGDLSPLKVARATVGGAPRPG</sequence>
<dbReference type="EMBL" id="BONP01000016">
    <property type="protein sequence ID" value="GIG40882.1"/>
    <property type="molecule type" value="Genomic_DNA"/>
</dbReference>
<evidence type="ECO:0000256" key="3">
    <source>
        <dbReference type="ARBA" id="ARBA00022801"/>
    </source>
</evidence>
<dbReference type="Pfam" id="PF01083">
    <property type="entry name" value="Cutinase"/>
    <property type="match status" value="1"/>
</dbReference>
<dbReference type="PANTHER" id="PTHR33630:SF9">
    <property type="entry name" value="CUTINASE 4"/>
    <property type="match status" value="1"/>
</dbReference>
<evidence type="ECO:0000256" key="2">
    <source>
        <dbReference type="ARBA" id="ARBA00022487"/>
    </source>
</evidence>
<comment type="caution">
    <text evidence="6">The sequence shown here is derived from an EMBL/GenBank/DDBJ whole genome shotgun (WGS) entry which is preliminary data.</text>
</comment>
<keyword evidence="3" id="KW-0378">Hydrolase</keyword>
<feature type="region of interest" description="Disordered" evidence="5">
    <location>
        <begin position="665"/>
        <end position="685"/>
    </location>
</feature>
<proteinExistence type="inferred from homology"/>
<dbReference type="PANTHER" id="PTHR33630">
    <property type="entry name" value="CUTINASE RV1984C-RELATED-RELATED"/>
    <property type="match status" value="1"/>
</dbReference>
<evidence type="ECO:0000256" key="5">
    <source>
        <dbReference type="SAM" id="MobiDB-lite"/>
    </source>
</evidence>
<name>A0ABQ4DPF3_9CELL</name>
<dbReference type="Gene3D" id="2.60.40.2700">
    <property type="match status" value="2"/>
</dbReference>
<dbReference type="SUPFAM" id="SSF53474">
    <property type="entry name" value="alpha/beta-Hydrolases"/>
    <property type="match status" value="1"/>
</dbReference>
<keyword evidence="7" id="KW-1185">Reference proteome</keyword>
<dbReference type="SMART" id="SM01110">
    <property type="entry name" value="Cutinase"/>
    <property type="match status" value="1"/>
</dbReference>
<dbReference type="Gene3D" id="3.40.50.1820">
    <property type="entry name" value="alpha/beta hydrolase"/>
    <property type="match status" value="1"/>
</dbReference>
<gene>
    <name evidence="6" type="ORF">Cph01nite_26440</name>
</gene>
<evidence type="ECO:0000313" key="7">
    <source>
        <dbReference type="Proteomes" id="UP000614741"/>
    </source>
</evidence>
<keyword evidence="4" id="KW-1015">Disulfide bond</keyword>
<reference evidence="6 7" key="1">
    <citation type="submission" date="2021-01" db="EMBL/GenBank/DDBJ databases">
        <title>Whole genome shotgun sequence of Cellulomonas phragmiteti NBRC 110785.</title>
        <authorList>
            <person name="Komaki H."/>
            <person name="Tamura T."/>
        </authorList>
    </citation>
    <scope>NUCLEOTIDE SEQUENCE [LARGE SCALE GENOMIC DNA]</scope>
    <source>
        <strain evidence="6 7">NBRC 110785</strain>
    </source>
</reference>
<evidence type="ECO:0000256" key="4">
    <source>
        <dbReference type="ARBA" id="ARBA00023157"/>
    </source>
</evidence>
<feature type="region of interest" description="Disordered" evidence="5">
    <location>
        <begin position="1"/>
        <end position="21"/>
    </location>
</feature>
<comment type="similarity">
    <text evidence="1">Belongs to the cutinase family.</text>
</comment>
<evidence type="ECO:0000313" key="6">
    <source>
        <dbReference type="EMBL" id="GIG40882.1"/>
    </source>
</evidence>
<dbReference type="InterPro" id="IPR029058">
    <property type="entry name" value="AB_hydrolase_fold"/>
</dbReference>